<evidence type="ECO:0000313" key="2">
    <source>
        <dbReference type="Proteomes" id="UP000305202"/>
    </source>
</evidence>
<keyword evidence="2" id="KW-1185">Reference proteome</keyword>
<reference evidence="1 2" key="1">
    <citation type="submission" date="2019-04" db="EMBL/GenBank/DDBJ databases">
        <authorList>
            <person name="Li M."/>
            <person name="Gao C."/>
        </authorList>
    </citation>
    <scope>NUCLEOTIDE SEQUENCE [LARGE SCALE GENOMIC DNA]</scope>
    <source>
        <strain evidence="1 2">BGMRC 2031</strain>
    </source>
</reference>
<accession>A0ABY2SK39</accession>
<comment type="caution">
    <text evidence="1">The sequence shown here is derived from an EMBL/GenBank/DDBJ whole genome shotgun (WGS) entry which is preliminary data.</text>
</comment>
<gene>
    <name evidence="1" type="ORF">FCN80_21145</name>
</gene>
<protein>
    <submittedName>
        <fullName evidence="1">Uncharacterized protein</fullName>
    </submittedName>
</protein>
<organism evidence="1 2">
    <name type="scientific">Martelella alba</name>
    <dbReference type="NCBI Taxonomy" id="2590451"/>
    <lineage>
        <taxon>Bacteria</taxon>
        <taxon>Pseudomonadati</taxon>
        <taxon>Pseudomonadota</taxon>
        <taxon>Alphaproteobacteria</taxon>
        <taxon>Hyphomicrobiales</taxon>
        <taxon>Aurantimonadaceae</taxon>
        <taxon>Martelella</taxon>
    </lineage>
</organism>
<evidence type="ECO:0000313" key="1">
    <source>
        <dbReference type="EMBL" id="TKI03586.1"/>
    </source>
</evidence>
<dbReference type="RefSeq" id="WP_136992326.1">
    <property type="nucleotide sequence ID" value="NZ_SZPQ01000041.1"/>
</dbReference>
<dbReference type="EMBL" id="SZPQ01000041">
    <property type="protein sequence ID" value="TKI03586.1"/>
    <property type="molecule type" value="Genomic_DNA"/>
</dbReference>
<sequence length="334" mass="34879">MNTLTSLLANASGIVSFGTQVTIGGITLAGFEIPERIALPGKQKVVIHQMIGGKRVFDVLGVEYDALTWSGIINGPNASSRVQSLELIRDAGKVVTLTCDDFSFDGIITSFTPVYEYEFRRPYSIEMAVLKRNDAPVKVDALTGALTGLVNSDVGQALGLADVIDIDSVTAAVKKVQSVVSTVSDFAHATVSTIQTIVAPIVAAQNLVTSSISSLESSALQITTLGGLVPGNPISKTITNLLTQRDSQIQLTGLYALGSVLGRLYKNVNSGQTADGVQTITQSGGSLYQVASDQYGDPSLWTSIAAANDLTDPQLTGINTLTIPANPAATTSST</sequence>
<dbReference type="Proteomes" id="UP000305202">
    <property type="component" value="Unassembled WGS sequence"/>
</dbReference>
<proteinExistence type="predicted"/>
<name>A0ABY2SK39_9HYPH</name>